<accession>A0AAP0N3C6</accession>
<feature type="region of interest" description="Disordered" evidence="1">
    <location>
        <begin position="48"/>
        <end position="81"/>
    </location>
</feature>
<dbReference type="PANTHER" id="PTHR34046:SF19">
    <property type="entry name" value="RAPIDLY ELICITED PROTEIN, PUTATIVE-RELATED"/>
    <property type="match status" value="1"/>
</dbReference>
<comment type="caution">
    <text evidence="2">The sequence shown here is derived from an EMBL/GenBank/DDBJ whole genome shotgun (WGS) entry which is preliminary data.</text>
</comment>
<evidence type="ECO:0000313" key="2">
    <source>
        <dbReference type="EMBL" id="KAK9228604.1"/>
    </source>
</evidence>
<proteinExistence type="predicted"/>
<sequence length="180" mass="20313">MGWCESEVAYCKRHQNRKQLQGVCPFCLRERLSQLAAATSLKKTSMLSRSCSSSPHSSSPAGYSSASASSSNNKSPSRRRHNRVASEIIGSISFVLSAGSNIGLKKSRSIAFVPSNFVGERKSDKKKQGFWSKLLHWDRKKDIFMRSRNVSNKRKIILHEKMLYLHFDSLIVEILSVMVF</sequence>
<organism evidence="2 3">
    <name type="scientific">Citrus x changshan-huyou</name>
    <dbReference type="NCBI Taxonomy" id="2935761"/>
    <lineage>
        <taxon>Eukaryota</taxon>
        <taxon>Viridiplantae</taxon>
        <taxon>Streptophyta</taxon>
        <taxon>Embryophyta</taxon>
        <taxon>Tracheophyta</taxon>
        <taxon>Spermatophyta</taxon>
        <taxon>Magnoliopsida</taxon>
        <taxon>eudicotyledons</taxon>
        <taxon>Gunneridae</taxon>
        <taxon>Pentapetalae</taxon>
        <taxon>rosids</taxon>
        <taxon>malvids</taxon>
        <taxon>Sapindales</taxon>
        <taxon>Rutaceae</taxon>
        <taxon>Aurantioideae</taxon>
        <taxon>Citrus</taxon>
    </lineage>
</organism>
<protein>
    <submittedName>
        <fullName evidence="2">Uncharacterized protein</fullName>
    </submittedName>
</protein>
<name>A0AAP0N3C6_9ROSI</name>
<evidence type="ECO:0000313" key="3">
    <source>
        <dbReference type="Proteomes" id="UP001428341"/>
    </source>
</evidence>
<reference evidence="2 3" key="1">
    <citation type="submission" date="2024-05" db="EMBL/GenBank/DDBJ databases">
        <title>Haplotype-resolved chromosome-level genome assembly of Huyou (Citrus changshanensis).</title>
        <authorList>
            <person name="Miao C."/>
            <person name="Chen W."/>
            <person name="Wu Y."/>
            <person name="Wang L."/>
            <person name="Zhao S."/>
            <person name="Grierson D."/>
            <person name="Xu C."/>
            <person name="Chen K."/>
        </authorList>
    </citation>
    <scope>NUCLEOTIDE SEQUENCE [LARGE SCALE GENOMIC DNA]</scope>
    <source>
        <strain evidence="2">01-14</strain>
        <tissue evidence="2">Leaf</tissue>
    </source>
</reference>
<keyword evidence="3" id="KW-1185">Reference proteome</keyword>
<gene>
    <name evidence="2" type="ORF">WN944_021556</name>
</gene>
<feature type="compositionally biased region" description="Low complexity" evidence="1">
    <location>
        <begin position="48"/>
        <end position="75"/>
    </location>
</feature>
<dbReference type="EMBL" id="JBCGBO010000001">
    <property type="protein sequence ID" value="KAK9228604.1"/>
    <property type="molecule type" value="Genomic_DNA"/>
</dbReference>
<dbReference type="PANTHER" id="PTHR34046">
    <property type="entry name" value="OS06G0218800 PROTEIN"/>
    <property type="match status" value="1"/>
</dbReference>
<evidence type="ECO:0000256" key="1">
    <source>
        <dbReference type="SAM" id="MobiDB-lite"/>
    </source>
</evidence>
<dbReference type="AlphaFoldDB" id="A0AAP0N3C6"/>
<dbReference type="Proteomes" id="UP001428341">
    <property type="component" value="Unassembled WGS sequence"/>
</dbReference>